<organism evidence="1 3">
    <name type="scientific">Bifidobacterium asteroides</name>
    <dbReference type="NCBI Taxonomy" id="1684"/>
    <lineage>
        <taxon>Bacteria</taxon>
        <taxon>Bacillati</taxon>
        <taxon>Actinomycetota</taxon>
        <taxon>Actinomycetes</taxon>
        <taxon>Bifidobacteriales</taxon>
        <taxon>Bifidobacteriaceae</taxon>
        <taxon>Bifidobacterium</taxon>
    </lineage>
</organism>
<evidence type="ECO:0000313" key="1">
    <source>
        <dbReference type="EMBL" id="PKV08101.1"/>
    </source>
</evidence>
<accession>A0A2N3R8R8</accession>
<sequence>MLLSGKGSFNQEELFNNFSLALTWLCLNADNLFSDIANC</sequence>
<evidence type="ECO:0000313" key="3">
    <source>
        <dbReference type="Proteomes" id="UP000233731"/>
    </source>
</evidence>
<comment type="caution">
    <text evidence="1">The sequence shown here is derived from an EMBL/GenBank/DDBJ whole genome shotgun (WGS) entry which is preliminary data.</text>
</comment>
<evidence type="ECO:0000313" key="2">
    <source>
        <dbReference type="EMBL" id="PKV10475.1"/>
    </source>
</evidence>
<dbReference type="AlphaFoldDB" id="A0A2N3R8R8"/>
<dbReference type="EMBL" id="PCHJ01000001">
    <property type="protein sequence ID" value="PKV10475.1"/>
    <property type="molecule type" value="Genomic_DNA"/>
</dbReference>
<dbReference type="Proteomes" id="UP000233731">
    <property type="component" value="Unassembled WGS sequence"/>
</dbReference>
<protein>
    <submittedName>
        <fullName evidence="1">Uncharacterized protein</fullName>
    </submittedName>
</protein>
<name>A0A2N3R8R8_9BIFI</name>
<gene>
    <name evidence="2" type="ORF">CQR44_0001</name>
    <name evidence="1" type="ORF">CQR44_1628</name>
</gene>
<dbReference type="EMBL" id="PCHJ01000021">
    <property type="protein sequence ID" value="PKV08101.1"/>
    <property type="molecule type" value="Genomic_DNA"/>
</dbReference>
<reference evidence="1 3" key="1">
    <citation type="submission" date="2017-10" db="EMBL/GenBank/DDBJ databases">
        <title>Bifidobacterium genomics.</title>
        <authorList>
            <person name="Lugli G.A."/>
            <person name="Milani C."/>
            <person name="Mancabelli L."/>
        </authorList>
    </citation>
    <scope>NUCLEOTIDE SEQUENCE [LARGE SCALE GENOMIC DNA]</scope>
    <source>
        <strain evidence="1 3">1460B</strain>
    </source>
</reference>
<proteinExistence type="predicted"/>